<reference evidence="1 2" key="1">
    <citation type="submission" date="2019-03" db="EMBL/GenBank/DDBJ databases">
        <title>Genomic Encyclopedia of Type Strains, Phase IV (KMG-IV): sequencing the most valuable type-strain genomes for metagenomic binning, comparative biology and taxonomic classification.</title>
        <authorList>
            <person name="Goeker M."/>
        </authorList>
    </citation>
    <scope>NUCLEOTIDE SEQUENCE [LARGE SCALE GENOMIC DNA]</scope>
    <source>
        <strain evidence="1 2">DSM 11170</strain>
    </source>
</reference>
<dbReference type="EMBL" id="SLXT01000035">
    <property type="protein sequence ID" value="TCP60614.1"/>
    <property type="molecule type" value="Genomic_DNA"/>
</dbReference>
<sequence>MDQKKGERDVSEWLKKEEIGIESAWNNRGSFYGYIDRGHVTRHRGEGGLKKRMESPGL</sequence>
<accession>A0A4R2RDM9</accession>
<comment type="caution">
    <text evidence="1">The sequence shown here is derived from an EMBL/GenBank/DDBJ whole genome shotgun (WGS) entry which is preliminary data.</text>
</comment>
<gene>
    <name evidence="1" type="ORF">EDD73_1352</name>
</gene>
<evidence type="ECO:0000313" key="2">
    <source>
        <dbReference type="Proteomes" id="UP000294813"/>
    </source>
</evidence>
<proteinExistence type="predicted"/>
<name>A0A4R2RDM9_9FIRM</name>
<evidence type="ECO:0000313" key="1">
    <source>
        <dbReference type="EMBL" id="TCP60614.1"/>
    </source>
</evidence>
<keyword evidence="2" id="KW-1185">Reference proteome</keyword>
<protein>
    <submittedName>
        <fullName evidence="1">Uncharacterized protein</fullName>
    </submittedName>
</protein>
<organism evidence="1 2">
    <name type="scientific">Heliophilum fasciatum</name>
    <dbReference type="NCBI Taxonomy" id="35700"/>
    <lineage>
        <taxon>Bacteria</taxon>
        <taxon>Bacillati</taxon>
        <taxon>Bacillota</taxon>
        <taxon>Clostridia</taxon>
        <taxon>Eubacteriales</taxon>
        <taxon>Heliobacteriaceae</taxon>
        <taxon>Heliophilum</taxon>
    </lineage>
</organism>
<dbReference type="Proteomes" id="UP000294813">
    <property type="component" value="Unassembled WGS sequence"/>
</dbReference>
<dbReference type="AlphaFoldDB" id="A0A4R2RDM9"/>